<gene>
    <name evidence="6" type="ORF">RDB_LOCUS126754</name>
</gene>
<dbReference type="GO" id="GO:0003785">
    <property type="term" value="F:actin monomer binding"/>
    <property type="evidence" value="ECO:0007669"/>
    <property type="project" value="TreeGrafter"/>
</dbReference>
<dbReference type="EMBL" id="CAJMWZ010006849">
    <property type="protein sequence ID" value="CAE6528392.1"/>
    <property type="molecule type" value="Genomic_DNA"/>
</dbReference>
<dbReference type="InterPro" id="IPR048278">
    <property type="entry name" value="PFN"/>
</dbReference>
<protein>
    <recommendedName>
        <fullName evidence="8">Profilin</fullName>
    </recommendedName>
</protein>
<dbReference type="PANTHER" id="PTHR11604">
    <property type="entry name" value="PROFILIN"/>
    <property type="match status" value="1"/>
</dbReference>
<keyword evidence="5" id="KW-0206">Cytoskeleton</keyword>
<reference evidence="6" key="1">
    <citation type="submission" date="2021-01" db="EMBL/GenBank/DDBJ databases">
        <authorList>
            <person name="Kaushik A."/>
        </authorList>
    </citation>
    <scope>NUCLEOTIDE SEQUENCE</scope>
    <source>
        <strain evidence="6">Type strain: AG8-Rh-89/</strain>
    </source>
</reference>
<dbReference type="AlphaFoldDB" id="A0A8H3DJ46"/>
<evidence type="ECO:0000256" key="3">
    <source>
        <dbReference type="ARBA" id="ARBA00022490"/>
    </source>
</evidence>
<dbReference type="Proteomes" id="UP000663850">
    <property type="component" value="Unassembled WGS sequence"/>
</dbReference>
<evidence type="ECO:0000256" key="4">
    <source>
        <dbReference type="ARBA" id="ARBA00023203"/>
    </source>
</evidence>
<comment type="similarity">
    <text evidence="2">Belongs to the profilin family.</text>
</comment>
<keyword evidence="3" id="KW-0963">Cytoplasm</keyword>
<comment type="subcellular location">
    <subcellularLocation>
        <location evidence="1">Cytoplasm</location>
        <location evidence="1">Cytoskeleton</location>
    </subcellularLocation>
</comment>
<dbReference type="InterPro" id="IPR005455">
    <property type="entry name" value="PFN_euk"/>
</dbReference>
<dbReference type="InterPro" id="IPR036140">
    <property type="entry name" value="PFN_sf"/>
</dbReference>
<comment type="caution">
    <text evidence="6">The sequence shown here is derived from an EMBL/GenBank/DDBJ whole genome shotgun (WGS) entry which is preliminary data.</text>
</comment>
<name>A0A8H3DJ46_9AGAM</name>
<dbReference type="Pfam" id="PF00235">
    <property type="entry name" value="Profilin"/>
    <property type="match status" value="2"/>
</dbReference>
<sequence>MTQGPITLARDTRGLPFPLTTTLEPNDPYTITNNVLFLARSADWANRIKSDAALQKAAIIGKPASPGATGGVWGATDGFTIAPEEEKKIDKAFREQSLAEGVVLGGTKYMGRTFLQDNLLHGVRTSAPRIAPAEELKIDKAFREQSLAEGVLLQGTKYMGRAFLQDNLLHGVRTSEPRSEGTLVWALNSCYVVAVFDIPTQAQTVIPAVNALVPSLGG</sequence>
<proteinExistence type="inferred from homology"/>
<dbReference type="PANTHER" id="PTHR11604:SF0">
    <property type="entry name" value="PROFILIN"/>
    <property type="match status" value="1"/>
</dbReference>
<dbReference type="OrthoDB" id="8904098at2759"/>
<evidence type="ECO:0000256" key="5">
    <source>
        <dbReference type="ARBA" id="ARBA00023212"/>
    </source>
</evidence>
<evidence type="ECO:0000256" key="1">
    <source>
        <dbReference type="ARBA" id="ARBA00004245"/>
    </source>
</evidence>
<dbReference type="GO" id="GO:0005938">
    <property type="term" value="C:cell cortex"/>
    <property type="evidence" value="ECO:0007669"/>
    <property type="project" value="TreeGrafter"/>
</dbReference>
<organism evidence="6 7">
    <name type="scientific">Rhizoctonia solani</name>
    <dbReference type="NCBI Taxonomy" id="456999"/>
    <lineage>
        <taxon>Eukaryota</taxon>
        <taxon>Fungi</taxon>
        <taxon>Dikarya</taxon>
        <taxon>Basidiomycota</taxon>
        <taxon>Agaricomycotina</taxon>
        <taxon>Agaricomycetes</taxon>
        <taxon>Cantharellales</taxon>
        <taxon>Ceratobasidiaceae</taxon>
        <taxon>Rhizoctonia</taxon>
    </lineage>
</organism>
<evidence type="ECO:0000313" key="7">
    <source>
        <dbReference type="Proteomes" id="UP000663850"/>
    </source>
</evidence>
<evidence type="ECO:0008006" key="8">
    <source>
        <dbReference type="Google" id="ProtNLM"/>
    </source>
</evidence>
<dbReference type="Gene3D" id="3.30.450.30">
    <property type="entry name" value="Dynein light chain 2a, cytoplasmic"/>
    <property type="match status" value="2"/>
</dbReference>
<accession>A0A8H3DJ46</accession>
<dbReference type="SUPFAM" id="SSF55770">
    <property type="entry name" value="Profilin (actin-binding protein)"/>
    <property type="match status" value="2"/>
</dbReference>
<dbReference type="GO" id="GO:0005856">
    <property type="term" value="C:cytoskeleton"/>
    <property type="evidence" value="ECO:0007669"/>
    <property type="project" value="UniProtKB-SubCell"/>
</dbReference>
<evidence type="ECO:0000256" key="2">
    <source>
        <dbReference type="ARBA" id="ARBA00010058"/>
    </source>
</evidence>
<evidence type="ECO:0000313" key="6">
    <source>
        <dbReference type="EMBL" id="CAE6528392.1"/>
    </source>
</evidence>
<keyword evidence="4" id="KW-0009">Actin-binding</keyword>